<dbReference type="RefSeq" id="WP_116189652.1">
    <property type="nucleotide sequence ID" value="NZ_QTTN01000015.1"/>
</dbReference>
<dbReference type="GO" id="GO:0008233">
    <property type="term" value="F:peptidase activity"/>
    <property type="evidence" value="ECO:0007669"/>
    <property type="project" value="UniProtKB-KW"/>
</dbReference>
<keyword evidence="1" id="KW-0645">Protease</keyword>
<dbReference type="PANTHER" id="PTHR30217">
    <property type="entry name" value="PEPTIDASE U32 FAMILY"/>
    <property type="match status" value="1"/>
</dbReference>
<dbReference type="EMBL" id="QTTN01000015">
    <property type="protein sequence ID" value="REE84360.1"/>
    <property type="molecule type" value="Genomic_DNA"/>
</dbReference>
<dbReference type="AlphaFoldDB" id="A0A3D9RWK5"/>
<dbReference type="GO" id="GO:0006508">
    <property type="term" value="P:proteolysis"/>
    <property type="evidence" value="ECO:0007669"/>
    <property type="project" value="UniProtKB-KW"/>
</dbReference>
<dbReference type="OrthoDB" id="9807498at2"/>
<evidence type="ECO:0000313" key="1">
    <source>
        <dbReference type="EMBL" id="REE84360.1"/>
    </source>
</evidence>
<dbReference type="Proteomes" id="UP000256304">
    <property type="component" value="Unassembled WGS sequence"/>
</dbReference>
<dbReference type="Pfam" id="PF01136">
    <property type="entry name" value="Peptidase_U32"/>
    <property type="match status" value="1"/>
</dbReference>
<sequence length="315" mass="35567">MATKPELLIDAASLADMERLIAAGANAFVVGESRYGMRLPGEFDLPMIAEAVKLAHLHDVKVYAAVNNVMDNATVDTLPSYIRGLAQAGVDGIIFGDPAVLMVARIEAPGLKLHWNAEMTSTNYATANYWGRRGATRFILARELNMDQVLDAKANTELEVQVQVHGLTNIYHSKRPLVHNYFDHQAKDQPELSDIPIHGKIEDGLYLVETERPDERYPIYEDANGTHIMSSDDLCMIENLHELMEVNIDSFRIEGLLKSIAYNEAVVRAYRAAIDAYYADPEGYEFNEEWLDSIRELQDPSRELSYGFFYKEQVY</sequence>
<organism evidence="1 2">
    <name type="scientific">Paenibacillus taihuensis</name>
    <dbReference type="NCBI Taxonomy" id="1156355"/>
    <lineage>
        <taxon>Bacteria</taxon>
        <taxon>Bacillati</taxon>
        <taxon>Bacillota</taxon>
        <taxon>Bacilli</taxon>
        <taxon>Bacillales</taxon>
        <taxon>Paenibacillaceae</taxon>
        <taxon>Paenibacillus</taxon>
    </lineage>
</organism>
<reference evidence="1 2" key="1">
    <citation type="submission" date="2018-08" db="EMBL/GenBank/DDBJ databases">
        <title>Genomic Encyclopedia of Type Strains, Phase III (KMG-III): the genomes of soil and plant-associated and newly described type strains.</title>
        <authorList>
            <person name="Whitman W."/>
        </authorList>
    </citation>
    <scope>NUCLEOTIDE SEQUENCE [LARGE SCALE GENOMIC DNA]</scope>
    <source>
        <strain evidence="1 2">CGMCC 1.10966</strain>
    </source>
</reference>
<dbReference type="InterPro" id="IPR051454">
    <property type="entry name" value="RNA/ubiquinone_mod_enzymes"/>
</dbReference>
<protein>
    <submittedName>
        <fullName evidence="1">Putative protease</fullName>
    </submittedName>
</protein>
<keyword evidence="1" id="KW-0378">Hydrolase</keyword>
<dbReference type="InterPro" id="IPR001539">
    <property type="entry name" value="Peptidase_U32"/>
</dbReference>
<accession>A0A3D9RWK5</accession>
<keyword evidence="2" id="KW-1185">Reference proteome</keyword>
<comment type="caution">
    <text evidence="1">The sequence shown here is derived from an EMBL/GenBank/DDBJ whole genome shotgun (WGS) entry which is preliminary data.</text>
</comment>
<gene>
    <name evidence="1" type="ORF">A8990_11537</name>
</gene>
<dbReference type="PANTHER" id="PTHR30217:SF7">
    <property type="entry name" value="TRNA HYDROXYLATION PROTEIN P2"/>
    <property type="match status" value="1"/>
</dbReference>
<proteinExistence type="predicted"/>
<name>A0A3D9RWK5_9BACL</name>
<evidence type="ECO:0000313" key="2">
    <source>
        <dbReference type="Proteomes" id="UP000256304"/>
    </source>
</evidence>